<dbReference type="Gene3D" id="2.60.120.600">
    <property type="entry name" value="Domain of unknown function DUF1214, C-terminal domain"/>
    <property type="match status" value="1"/>
</dbReference>
<sequence>MTTEVNVDNFVAAETHRMFTDIQRDAGEINTFHHNREPAPIENQLVIRLNRDTLYSYAIADLAEPAWLTLPEAGERYRSVMVVSEDHLINVVLHDAGRHRLTQEECGSRYVLVAIRTLVDPSNPDDIAEVGRLQDATVLEPGSSEAFSSPEYDKTTFDTTREALLRLAPGLPDYRRAFGRREDVDPVHHLIGSAAAWGGLPASEAFYLGVDPGMPPGEYEMTFKDVPVDAFWSVSVYNAEGFFEANPENLYSVNSITGAKNADGSVTVRFTADGAAPGANRIVTPQGWNCLIRLYRPRAAILDGVWAPPPLTAVEQN</sequence>
<name>A0A7I7XY16_9MYCO</name>
<evidence type="ECO:0000313" key="2">
    <source>
        <dbReference type="Proteomes" id="UP000466931"/>
    </source>
</evidence>
<proteinExistence type="predicted"/>
<dbReference type="InterPro" id="IPR010621">
    <property type="entry name" value="DUF1214"/>
</dbReference>
<dbReference type="Proteomes" id="UP000466931">
    <property type="component" value="Chromosome"/>
</dbReference>
<dbReference type="Pfam" id="PF06863">
    <property type="entry name" value="DUF1254"/>
    <property type="match status" value="1"/>
</dbReference>
<dbReference type="InterPro" id="IPR037050">
    <property type="entry name" value="DUF1254_sf"/>
</dbReference>
<dbReference type="Gene3D" id="2.60.40.1610">
    <property type="entry name" value="Domain of unknown function DUF1254"/>
    <property type="match status" value="1"/>
</dbReference>
<dbReference type="InterPro" id="IPR010679">
    <property type="entry name" value="DUF1254"/>
</dbReference>
<evidence type="ECO:0000313" key="1">
    <source>
        <dbReference type="EMBL" id="BBZ34230.1"/>
    </source>
</evidence>
<dbReference type="PANTHER" id="PTHR36509:SF2">
    <property type="entry name" value="BLL3101 PROTEIN"/>
    <property type="match status" value="1"/>
</dbReference>
<dbReference type="RefSeq" id="WP_234812936.1">
    <property type="nucleotide sequence ID" value="NZ_AP022612.1"/>
</dbReference>
<keyword evidence="2" id="KW-1185">Reference proteome</keyword>
<dbReference type="InterPro" id="IPR037049">
    <property type="entry name" value="DUF1214_C_sf"/>
</dbReference>
<gene>
    <name evidence="1" type="ORF">MCNF_28350</name>
</gene>
<dbReference type="SUPFAM" id="SSF160935">
    <property type="entry name" value="VPA0735-like"/>
    <property type="match status" value="1"/>
</dbReference>
<reference evidence="1" key="1">
    <citation type="journal article" date="2019" name="Emerg. Microbes Infect.">
        <title>Comprehensive subspecies identification of 175 nontuberculous mycobacteria species based on 7547 genomic profiles.</title>
        <authorList>
            <person name="Matsumoto Y."/>
            <person name="Kinjo T."/>
            <person name="Motooka D."/>
            <person name="Nabeya D."/>
            <person name="Jung N."/>
            <person name="Uechi K."/>
            <person name="Horii T."/>
            <person name="Iida T."/>
            <person name="Fujita J."/>
            <person name="Nakamura S."/>
        </authorList>
    </citation>
    <scope>NUCLEOTIDE SEQUENCE [LARGE SCALE GENOMIC DNA]</scope>
    <source>
        <strain evidence="1">JCM 13671</strain>
    </source>
</reference>
<dbReference type="AlphaFoldDB" id="A0A7I7XY16"/>
<dbReference type="PANTHER" id="PTHR36509">
    <property type="entry name" value="BLL3101 PROTEIN"/>
    <property type="match status" value="1"/>
</dbReference>
<reference evidence="1" key="2">
    <citation type="submission" date="2020-02" db="EMBL/GenBank/DDBJ databases">
        <authorList>
            <person name="Matsumoto Y."/>
            <person name="Motooka D."/>
            <person name="Nakamura S."/>
        </authorList>
    </citation>
    <scope>NUCLEOTIDE SEQUENCE</scope>
    <source>
        <strain evidence="1">JCM 13671</strain>
    </source>
</reference>
<organism evidence="1 2">
    <name type="scientific">Mycolicibacterium confluentis</name>
    <dbReference type="NCBI Taxonomy" id="28047"/>
    <lineage>
        <taxon>Bacteria</taxon>
        <taxon>Bacillati</taxon>
        <taxon>Actinomycetota</taxon>
        <taxon>Actinomycetes</taxon>
        <taxon>Mycobacteriales</taxon>
        <taxon>Mycobacteriaceae</taxon>
        <taxon>Mycolicibacterium</taxon>
    </lineage>
</organism>
<dbReference type="Pfam" id="PF06742">
    <property type="entry name" value="DUF1214"/>
    <property type="match status" value="1"/>
</dbReference>
<protein>
    <submittedName>
        <fullName evidence="1">Uncharacterized protein</fullName>
    </submittedName>
</protein>
<accession>A0A7I7XY16</accession>
<dbReference type="EMBL" id="AP022612">
    <property type="protein sequence ID" value="BBZ34230.1"/>
    <property type="molecule type" value="Genomic_DNA"/>
</dbReference>